<dbReference type="EMBL" id="JGVK01000006">
    <property type="protein sequence ID" value="KEY91601.1"/>
    <property type="molecule type" value="Genomic_DNA"/>
</dbReference>
<dbReference type="Proteomes" id="UP000053784">
    <property type="component" value="Unassembled WGS sequence"/>
</dbReference>
<evidence type="ECO:0000256" key="9">
    <source>
        <dbReference type="ARBA" id="ARBA00023010"/>
    </source>
</evidence>
<dbReference type="PRINTS" id="PR01651">
    <property type="entry name" value="SECGEXPORT"/>
</dbReference>
<evidence type="ECO:0000256" key="10">
    <source>
        <dbReference type="ARBA" id="ARBA00023136"/>
    </source>
</evidence>
<organism evidence="12 13">
    <name type="scientific">Candidatus Photodesmus blepharonis</name>
    <dbReference type="NCBI Taxonomy" id="1179155"/>
    <lineage>
        <taxon>Bacteria</taxon>
        <taxon>Pseudomonadati</taxon>
        <taxon>Pseudomonadota</taxon>
        <taxon>Gammaproteobacteria</taxon>
        <taxon>Vibrionales</taxon>
        <taxon>Vibrionaceae</taxon>
        <taxon>Candidatus Photodesmus</taxon>
    </lineage>
</organism>
<dbReference type="InterPro" id="IPR004692">
    <property type="entry name" value="SecG"/>
</dbReference>
<evidence type="ECO:0000256" key="11">
    <source>
        <dbReference type="RuleBase" id="RU365087"/>
    </source>
</evidence>
<dbReference type="PANTHER" id="PTHR34182:SF1">
    <property type="entry name" value="PROTEIN-EXPORT MEMBRANE PROTEIN SECG"/>
    <property type="match status" value="1"/>
</dbReference>
<gene>
    <name evidence="12" type="primary">secG</name>
    <name evidence="12" type="ORF">CF67_14006</name>
</gene>
<dbReference type="STRING" id="1179155.CF67_14006"/>
<comment type="subcellular location">
    <subcellularLocation>
        <location evidence="1 11">Cell membrane</location>
        <topology evidence="1 11">Multi-pass membrane protein</topology>
    </subcellularLocation>
</comment>
<evidence type="ECO:0000256" key="5">
    <source>
        <dbReference type="ARBA" id="ARBA00022475"/>
    </source>
</evidence>
<dbReference type="GO" id="GO:0005886">
    <property type="term" value="C:plasma membrane"/>
    <property type="evidence" value="ECO:0007669"/>
    <property type="project" value="UniProtKB-SubCell"/>
</dbReference>
<evidence type="ECO:0000256" key="1">
    <source>
        <dbReference type="ARBA" id="ARBA00004651"/>
    </source>
</evidence>
<evidence type="ECO:0000313" key="12">
    <source>
        <dbReference type="EMBL" id="KEY91601.1"/>
    </source>
</evidence>
<dbReference type="Pfam" id="PF03840">
    <property type="entry name" value="SecG"/>
    <property type="match status" value="1"/>
</dbReference>
<keyword evidence="6 11" id="KW-0812">Transmembrane</keyword>
<evidence type="ECO:0000256" key="2">
    <source>
        <dbReference type="ARBA" id="ARBA00008445"/>
    </source>
</evidence>
<evidence type="ECO:0000256" key="7">
    <source>
        <dbReference type="ARBA" id="ARBA00022927"/>
    </source>
</evidence>
<keyword evidence="7 11" id="KW-0653">Protein transport</keyword>
<keyword evidence="4 11" id="KW-0813">Transport</keyword>
<sequence length="80" mass="8683">MASFGSTPSNTIWGTSGSGSFLTRMTAVFAIVFFSLSLVLGNMSTSKIESTWVDHQNELIASSEYLKSKLSDTNNDEIPK</sequence>
<evidence type="ECO:0000313" key="13">
    <source>
        <dbReference type="Proteomes" id="UP000053784"/>
    </source>
</evidence>
<evidence type="ECO:0000256" key="4">
    <source>
        <dbReference type="ARBA" id="ARBA00022448"/>
    </source>
</evidence>
<dbReference type="PANTHER" id="PTHR34182">
    <property type="entry name" value="PROTEIN-EXPORT MEMBRANE PROTEIN SECG"/>
    <property type="match status" value="1"/>
</dbReference>
<dbReference type="AlphaFoldDB" id="A0A084CP72"/>
<dbReference type="GO" id="GO:0043952">
    <property type="term" value="P:protein transport by the Sec complex"/>
    <property type="evidence" value="ECO:0007669"/>
    <property type="project" value="TreeGrafter"/>
</dbReference>
<reference evidence="12 13" key="1">
    <citation type="submission" date="2014-03" db="EMBL/GenBank/DDBJ databases">
        <title>Selection and divergence in the genomes of co-occurring obligate luminous symbionts with specific hosts.</title>
        <authorList>
            <person name="Hendry T.A."/>
            <person name="de Wet J.R."/>
            <person name="Dunlap P.V."/>
        </authorList>
    </citation>
    <scope>NUCLEOTIDE SEQUENCE [LARGE SCALE GENOMIC DNA]</scope>
    <source>
        <strain evidence="12 13">Ppalp.1</strain>
    </source>
</reference>
<keyword evidence="13" id="KW-1185">Reference proteome</keyword>
<dbReference type="GO" id="GO:0065002">
    <property type="term" value="P:intracellular protein transmembrane transport"/>
    <property type="evidence" value="ECO:0007669"/>
    <property type="project" value="TreeGrafter"/>
</dbReference>
<evidence type="ECO:0000256" key="6">
    <source>
        <dbReference type="ARBA" id="ARBA00022692"/>
    </source>
</evidence>
<keyword evidence="5 11" id="KW-1003">Cell membrane</keyword>
<keyword evidence="10 11" id="KW-0472">Membrane</keyword>
<comment type="caution">
    <text evidence="11">Lacks conserved residue(s) required for the propagation of feature annotation.</text>
</comment>
<comment type="similarity">
    <text evidence="2 11">Belongs to the SecG family.</text>
</comment>
<dbReference type="NCBIfam" id="TIGR00810">
    <property type="entry name" value="secG"/>
    <property type="match status" value="1"/>
</dbReference>
<evidence type="ECO:0000256" key="8">
    <source>
        <dbReference type="ARBA" id="ARBA00022989"/>
    </source>
</evidence>
<protein>
    <recommendedName>
        <fullName evidence="3 11">Protein-export membrane protein SecG</fullName>
    </recommendedName>
</protein>
<feature type="transmembrane region" description="Helical" evidence="11">
    <location>
        <begin position="20"/>
        <end position="40"/>
    </location>
</feature>
<proteinExistence type="inferred from homology"/>
<accession>A0A084CP72</accession>
<comment type="caution">
    <text evidence="12">The sequence shown here is derived from an EMBL/GenBank/DDBJ whole genome shotgun (WGS) entry which is preliminary data.</text>
</comment>
<evidence type="ECO:0000256" key="3">
    <source>
        <dbReference type="ARBA" id="ARBA00017876"/>
    </source>
</evidence>
<keyword evidence="8 11" id="KW-1133">Transmembrane helix</keyword>
<dbReference type="GO" id="GO:0015450">
    <property type="term" value="F:protein-transporting ATPase activity"/>
    <property type="evidence" value="ECO:0007669"/>
    <property type="project" value="UniProtKB-UniRule"/>
</dbReference>
<name>A0A084CP72_9GAMM</name>
<dbReference type="eggNOG" id="COG1314">
    <property type="taxonomic scope" value="Bacteria"/>
</dbReference>
<keyword evidence="9 11" id="KW-0811">Translocation</keyword>
<dbReference type="GO" id="GO:0009306">
    <property type="term" value="P:protein secretion"/>
    <property type="evidence" value="ECO:0007669"/>
    <property type="project" value="UniProtKB-UniRule"/>
</dbReference>
<comment type="function">
    <text evidence="11">Involved in protein export. Participates in an early event of protein translocation.</text>
</comment>